<accession>A0AAU7JEI6</accession>
<name>A0AAU7JEI6_9HYPH</name>
<keyword evidence="1 4" id="KW-0808">Transferase</keyword>
<dbReference type="Pfam" id="PF00583">
    <property type="entry name" value="Acetyltransf_1"/>
    <property type="match status" value="1"/>
</dbReference>
<keyword evidence="2 4" id="KW-0012">Acyltransferase</keyword>
<dbReference type="RefSeq" id="WP_406855615.1">
    <property type="nucleotide sequence ID" value="NZ_CP157484.1"/>
</dbReference>
<dbReference type="PANTHER" id="PTHR43420:SF44">
    <property type="entry name" value="ACETYLTRANSFERASE YPEA"/>
    <property type="match status" value="1"/>
</dbReference>
<dbReference type="InterPro" id="IPR000182">
    <property type="entry name" value="GNAT_dom"/>
</dbReference>
<dbReference type="AlphaFoldDB" id="A0AAU7JEI6"/>
<dbReference type="EMBL" id="CP157484">
    <property type="protein sequence ID" value="XBO38776.1"/>
    <property type="molecule type" value="Genomic_DNA"/>
</dbReference>
<dbReference type="EC" id="2.3.1.-" evidence="4"/>
<proteinExistence type="predicted"/>
<organism evidence="4">
    <name type="scientific">Alsobacter sp. KACC 23698</name>
    <dbReference type="NCBI Taxonomy" id="3149229"/>
    <lineage>
        <taxon>Bacteria</taxon>
        <taxon>Pseudomonadati</taxon>
        <taxon>Pseudomonadota</taxon>
        <taxon>Alphaproteobacteria</taxon>
        <taxon>Hyphomicrobiales</taxon>
        <taxon>Alsobacteraceae</taxon>
        <taxon>Alsobacter</taxon>
    </lineage>
</organism>
<protein>
    <submittedName>
        <fullName evidence="4">GNAT family N-acetyltransferase</fullName>
        <ecNumber evidence="4">2.3.1.-</ecNumber>
    </submittedName>
</protein>
<evidence type="ECO:0000256" key="1">
    <source>
        <dbReference type="ARBA" id="ARBA00022679"/>
    </source>
</evidence>
<evidence type="ECO:0000259" key="3">
    <source>
        <dbReference type="PROSITE" id="PS51186"/>
    </source>
</evidence>
<dbReference type="Gene3D" id="3.40.630.30">
    <property type="match status" value="1"/>
</dbReference>
<dbReference type="CDD" id="cd04301">
    <property type="entry name" value="NAT_SF"/>
    <property type="match status" value="1"/>
</dbReference>
<dbReference type="GO" id="GO:0016747">
    <property type="term" value="F:acyltransferase activity, transferring groups other than amino-acyl groups"/>
    <property type="evidence" value="ECO:0007669"/>
    <property type="project" value="InterPro"/>
</dbReference>
<feature type="domain" description="N-acetyltransferase" evidence="3">
    <location>
        <begin position="11"/>
        <end position="158"/>
    </location>
</feature>
<dbReference type="InterPro" id="IPR050680">
    <property type="entry name" value="YpeA/RimI_acetyltransf"/>
</dbReference>
<reference evidence="4" key="1">
    <citation type="submission" date="2024-05" db="EMBL/GenBank/DDBJ databases">
        <authorList>
            <person name="Kim S."/>
            <person name="Heo J."/>
            <person name="Choi H."/>
            <person name="Choi Y."/>
            <person name="Kwon S.-W."/>
            <person name="Kim Y."/>
        </authorList>
    </citation>
    <scope>NUCLEOTIDE SEQUENCE</scope>
    <source>
        <strain evidence="4">KACC 23698</strain>
    </source>
</reference>
<evidence type="ECO:0000313" key="4">
    <source>
        <dbReference type="EMBL" id="XBO38776.1"/>
    </source>
</evidence>
<gene>
    <name evidence="4" type="ORF">ABEG18_24290</name>
</gene>
<dbReference type="PANTHER" id="PTHR43420">
    <property type="entry name" value="ACETYLTRANSFERASE"/>
    <property type="match status" value="1"/>
</dbReference>
<sequence>MRIPFLMPPTPSVRALRMQDAAAIADLHAEGFHASWSAQDCESMLLDKAVVGQGIGRGAGLEGFVLSRMAADEAEILTIAVARRRRGAGLGKRLLQAHLGRLAGLGIRRLFLEVDEGNAPARALYGRLGFDEVGRRNGYYRKPDGSAATALVLKRELD</sequence>
<evidence type="ECO:0000256" key="2">
    <source>
        <dbReference type="ARBA" id="ARBA00023315"/>
    </source>
</evidence>
<dbReference type="SUPFAM" id="SSF55729">
    <property type="entry name" value="Acyl-CoA N-acyltransferases (Nat)"/>
    <property type="match status" value="1"/>
</dbReference>
<dbReference type="PROSITE" id="PS51186">
    <property type="entry name" value="GNAT"/>
    <property type="match status" value="1"/>
</dbReference>
<dbReference type="InterPro" id="IPR016181">
    <property type="entry name" value="Acyl_CoA_acyltransferase"/>
</dbReference>